<dbReference type="Gene3D" id="3.30.230.10">
    <property type="match status" value="1"/>
</dbReference>
<dbReference type="Pfam" id="PF03764">
    <property type="entry name" value="EFG_IV"/>
    <property type="match status" value="1"/>
</dbReference>
<dbReference type="InterPro" id="IPR041095">
    <property type="entry name" value="EFG_II"/>
</dbReference>
<sequence>MTRTLNLGIVAHVDAGKTSLTERLLYAAGVIDTVGSVDKGSTQTDSLDLERQRGITIKAAVVSFTLGDVTVNLIDTPGHPDFIAEVERVLNVLDGAVLVVSAVAGVQAQTRVLMRALHRLGIPTLVFVNKMDRPGAQGEALLPSLAERLAPAVIDRGSVFFGSAITGQGITELVDGITNLLPAAAGDGPVSGMVFKVERGKAGEKIAYVRMFAGSIRVRERLDCGKVTALAVFDHGTAVRRPVVTAGEIAKVWGLDVRIGDSVGEPRRGQRRHFSPPTLETVVVPARPAERGALHAALAQLAEQDPLINLRLDELREETALSLYGEVQKEVIQATLVADYGIEAVFRETTMICVERLNGTGAAVEHVGGSGNPFYATVGLRIEQSAIDSGVTYRLGVELGAMPLAYFAAIEETVRSTLDQGIHGWRVTDCVVTVTHVKFVPPITAAADFRNLTPLVLMAALARAGTTVHEPTHSFRLEVPADVLGQVLAALARLRAVPRTTAVTGASALVEGGIPATNVHGLQRELPALTRGEGVLESTFDTYEPVNGIIPRRPRSDHNPLHRKEYLLHVVRRT</sequence>
<dbReference type="PANTHER" id="PTHR43261">
    <property type="entry name" value="TRANSLATION ELONGATION FACTOR G-RELATED"/>
    <property type="match status" value="1"/>
</dbReference>
<dbReference type="InterPro" id="IPR005225">
    <property type="entry name" value="Small_GTP-bd"/>
</dbReference>
<keyword evidence="2" id="KW-0648">Protein biosynthesis</keyword>
<keyword evidence="1" id="KW-0547">Nucleotide-binding</keyword>
<dbReference type="AlphaFoldDB" id="A0A4R2IZC4"/>
<dbReference type="InterPro" id="IPR035647">
    <property type="entry name" value="EFG_III/V"/>
</dbReference>
<dbReference type="EMBL" id="SLWS01000014">
    <property type="protein sequence ID" value="TCO49728.1"/>
    <property type="molecule type" value="Genomic_DNA"/>
</dbReference>
<gene>
    <name evidence="5" type="ORF">EV192_11498</name>
</gene>
<dbReference type="PRINTS" id="PR00315">
    <property type="entry name" value="ELONGATNFCT"/>
</dbReference>
<evidence type="ECO:0000313" key="6">
    <source>
        <dbReference type="Proteomes" id="UP000295680"/>
    </source>
</evidence>
<dbReference type="NCBIfam" id="TIGR00231">
    <property type="entry name" value="small_GTP"/>
    <property type="match status" value="1"/>
</dbReference>
<dbReference type="SUPFAM" id="SSF52540">
    <property type="entry name" value="P-loop containing nucleoside triphosphate hydrolases"/>
    <property type="match status" value="1"/>
</dbReference>
<organism evidence="5 6">
    <name type="scientific">Actinocrispum wychmicini</name>
    <dbReference type="NCBI Taxonomy" id="1213861"/>
    <lineage>
        <taxon>Bacteria</taxon>
        <taxon>Bacillati</taxon>
        <taxon>Actinomycetota</taxon>
        <taxon>Actinomycetes</taxon>
        <taxon>Pseudonocardiales</taxon>
        <taxon>Pseudonocardiaceae</taxon>
        <taxon>Actinocrispum</taxon>
    </lineage>
</organism>
<evidence type="ECO:0000313" key="5">
    <source>
        <dbReference type="EMBL" id="TCO49728.1"/>
    </source>
</evidence>
<dbReference type="GO" id="GO:0032790">
    <property type="term" value="P:ribosome disassembly"/>
    <property type="evidence" value="ECO:0007669"/>
    <property type="project" value="TreeGrafter"/>
</dbReference>
<reference evidence="5 6" key="1">
    <citation type="submission" date="2019-03" db="EMBL/GenBank/DDBJ databases">
        <title>Genomic Encyclopedia of Type Strains, Phase IV (KMG-IV): sequencing the most valuable type-strain genomes for metagenomic binning, comparative biology and taxonomic classification.</title>
        <authorList>
            <person name="Goeker M."/>
        </authorList>
    </citation>
    <scope>NUCLEOTIDE SEQUENCE [LARGE SCALE GENOMIC DNA]</scope>
    <source>
        <strain evidence="5 6">DSM 45934</strain>
    </source>
</reference>
<dbReference type="InterPro" id="IPR000795">
    <property type="entry name" value="T_Tr_GTP-bd_dom"/>
</dbReference>
<dbReference type="InterPro" id="IPR000640">
    <property type="entry name" value="EFG_V-like"/>
</dbReference>
<dbReference type="Gene3D" id="3.30.70.870">
    <property type="entry name" value="Elongation Factor G (Translational Gtpase), domain 3"/>
    <property type="match status" value="1"/>
</dbReference>
<evidence type="ECO:0000259" key="4">
    <source>
        <dbReference type="PROSITE" id="PS51722"/>
    </source>
</evidence>
<dbReference type="GO" id="GO:0006412">
    <property type="term" value="P:translation"/>
    <property type="evidence" value="ECO:0007669"/>
    <property type="project" value="UniProtKB-KW"/>
</dbReference>
<dbReference type="RefSeq" id="WP_132124972.1">
    <property type="nucleotide sequence ID" value="NZ_SLWS01000014.1"/>
</dbReference>
<dbReference type="InterPro" id="IPR005517">
    <property type="entry name" value="Transl_elong_EFG/EF2_IV"/>
</dbReference>
<dbReference type="Proteomes" id="UP000295680">
    <property type="component" value="Unassembled WGS sequence"/>
</dbReference>
<dbReference type="GO" id="GO:0003924">
    <property type="term" value="F:GTPase activity"/>
    <property type="evidence" value="ECO:0007669"/>
    <property type="project" value="InterPro"/>
</dbReference>
<dbReference type="Pfam" id="PF14492">
    <property type="entry name" value="EFG_III"/>
    <property type="match status" value="1"/>
</dbReference>
<dbReference type="PANTHER" id="PTHR43261:SF1">
    <property type="entry name" value="RIBOSOME-RELEASING FACTOR 2, MITOCHONDRIAL"/>
    <property type="match status" value="1"/>
</dbReference>
<dbReference type="PROSITE" id="PS00301">
    <property type="entry name" value="G_TR_1"/>
    <property type="match status" value="1"/>
</dbReference>
<dbReference type="InterPro" id="IPR020568">
    <property type="entry name" value="Ribosomal_Su5_D2-typ_SF"/>
</dbReference>
<accession>A0A4R2IZC4</accession>
<dbReference type="Pfam" id="PF00679">
    <property type="entry name" value="EFG_C"/>
    <property type="match status" value="1"/>
</dbReference>
<dbReference type="InterPro" id="IPR009000">
    <property type="entry name" value="Transl_B-barrel_sf"/>
</dbReference>
<protein>
    <submittedName>
        <fullName evidence="5">Ribosomal protection tetracycline resistance protein</fullName>
    </submittedName>
</protein>
<dbReference type="SUPFAM" id="SSF54980">
    <property type="entry name" value="EF-G C-terminal domain-like"/>
    <property type="match status" value="2"/>
</dbReference>
<name>A0A4R2IZC4_9PSEU</name>
<keyword evidence="3" id="KW-0342">GTP-binding</keyword>
<dbReference type="SUPFAM" id="SSF54211">
    <property type="entry name" value="Ribosomal protein S5 domain 2-like"/>
    <property type="match status" value="1"/>
</dbReference>
<dbReference type="Gene3D" id="2.40.30.10">
    <property type="entry name" value="Translation factors"/>
    <property type="match status" value="1"/>
</dbReference>
<dbReference type="SUPFAM" id="SSF50447">
    <property type="entry name" value="Translation proteins"/>
    <property type="match status" value="1"/>
</dbReference>
<keyword evidence="6" id="KW-1185">Reference proteome</keyword>
<evidence type="ECO:0000256" key="1">
    <source>
        <dbReference type="ARBA" id="ARBA00022741"/>
    </source>
</evidence>
<dbReference type="Pfam" id="PF00009">
    <property type="entry name" value="GTP_EFTU"/>
    <property type="match status" value="1"/>
</dbReference>
<comment type="caution">
    <text evidence="5">The sequence shown here is derived from an EMBL/GenBank/DDBJ whole genome shotgun (WGS) entry which is preliminary data.</text>
</comment>
<dbReference type="GO" id="GO:0005525">
    <property type="term" value="F:GTP binding"/>
    <property type="evidence" value="ECO:0007669"/>
    <property type="project" value="UniProtKB-KW"/>
</dbReference>
<evidence type="ECO:0000256" key="3">
    <source>
        <dbReference type="ARBA" id="ARBA00023134"/>
    </source>
</evidence>
<evidence type="ECO:0000256" key="2">
    <source>
        <dbReference type="ARBA" id="ARBA00022917"/>
    </source>
</evidence>
<dbReference type="PROSITE" id="PS51722">
    <property type="entry name" value="G_TR_2"/>
    <property type="match status" value="1"/>
</dbReference>
<dbReference type="Gene3D" id="3.40.50.300">
    <property type="entry name" value="P-loop containing nucleotide triphosphate hydrolases"/>
    <property type="match status" value="1"/>
</dbReference>
<dbReference type="InterPro" id="IPR031157">
    <property type="entry name" value="G_TR_CS"/>
</dbReference>
<feature type="domain" description="Tr-type G" evidence="4">
    <location>
        <begin position="2"/>
        <end position="190"/>
    </location>
</feature>
<dbReference type="SMART" id="SM00889">
    <property type="entry name" value="EFG_IV"/>
    <property type="match status" value="1"/>
</dbReference>
<dbReference type="OrthoDB" id="9801472at2"/>
<dbReference type="InterPro" id="IPR014721">
    <property type="entry name" value="Ribsml_uS5_D2-typ_fold_subgr"/>
</dbReference>
<proteinExistence type="predicted"/>
<dbReference type="InterPro" id="IPR027417">
    <property type="entry name" value="P-loop_NTPase"/>
</dbReference>